<dbReference type="EMBL" id="QKYT01000244">
    <property type="protein sequence ID" value="RIA88842.1"/>
    <property type="molecule type" value="Genomic_DNA"/>
</dbReference>
<sequence>MTIELPTECLIKIFEQFTVKYNQEEFDYVSLRSCLLVNRQWCVVAVPMLWEEPLMNLQLHKSTHDRFHMPITTYIMSLNDETKIILSKCGIIITPTLKRKATFNYATFLRHLDNEILFKATKIWIEKCNIISKEEQCFLPIFQIYQLLDQLFKNFIENCNNLKILGLKKSNQVRSLSDAFLKIHLLPGAEISLKNLNEISFDGCMDSEIFLKASEISKNIQHLHIDCVCMDNEGLAKFIQVQQRPLLSLSIETTTIFKIPIIENSLKNKINSLTSLFIDQIFSLNIFSNCNNLEKLSITHSEPMHEDLMENFVESNFSKLRELQLQLDHPFLHQISTLIKNTNGNLTSIYLYWKIPKDTNNYSLLISTIIMNCPNLTEYLGSYSNVMCSYLPLLFEKCSKLEYFYLYDIYDNNNSTFYDISNIMKLISKVIPKNLKVLWLSETWTCNSEALNIFLEGCEIRLSEPLLFFIYDRTHQHDEILKKYIVKNVLTQKNN</sequence>
<dbReference type="OrthoDB" id="2357941at2759"/>
<dbReference type="InterPro" id="IPR032675">
    <property type="entry name" value="LRR_dom_sf"/>
</dbReference>
<accession>A0A397SSZ8</accession>
<evidence type="ECO:0000313" key="2">
    <source>
        <dbReference type="Proteomes" id="UP000265703"/>
    </source>
</evidence>
<dbReference type="AlphaFoldDB" id="A0A397SSZ8"/>
<dbReference type="Proteomes" id="UP000265703">
    <property type="component" value="Unassembled WGS sequence"/>
</dbReference>
<name>A0A397SSZ8_9GLOM</name>
<organism evidence="1 2">
    <name type="scientific">Glomus cerebriforme</name>
    <dbReference type="NCBI Taxonomy" id="658196"/>
    <lineage>
        <taxon>Eukaryota</taxon>
        <taxon>Fungi</taxon>
        <taxon>Fungi incertae sedis</taxon>
        <taxon>Mucoromycota</taxon>
        <taxon>Glomeromycotina</taxon>
        <taxon>Glomeromycetes</taxon>
        <taxon>Glomerales</taxon>
        <taxon>Glomeraceae</taxon>
        <taxon>Glomus</taxon>
    </lineage>
</organism>
<dbReference type="SUPFAM" id="SSF52047">
    <property type="entry name" value="RNI-like"/>
    <property type="match status" value="1"/>
</dbReference>
<dbReference type="Gene3D" id="3.80.10.10">
    <property type="entry name" value="Ribonuclease Inhibitor"/>
    <property type="match status" value="1"/>
</dbReference>
<reference evidence="1 2" key="1">
    <citation type="submission" date="2018-06" db="EMBL/GenBank/DDBJ databases">
        <title>Comparative genomics reveals the genomic features of Rhizophagus irregularis, R. cerebriforme, R. diaphanum and Gigaspora rosea, and their symbiotic lifestyle signature.</title>
        <authorList>
            <person name="Morin E."/>
            <person name="San Clemente H."/>
            <person name="Chen E.C.H."/>
            <person name="De La Providencia I."/>
            <person name="Hainaut M."/>
            <person name="Kuo A."/>
            <person name="Kohler A."/>
            <person name="Murat C."/>
            <person name="Tang N."/>
            <person name="Roy S."/>
            <person name="Loubradou J."/>
            <person name="Henrissat B."/>
            <person name="Grigoriev I.V."/>
            <person name="Corradi N."/>
            <person name="Roux C."/>
            <person name="Martin F.M."/>
        </authorList>
    </citation>
    <scope>NUCLEOTIDE SEQUENCE [LARGE SCALE GENOMIC DNA]</scope>
    <source>
        <strain evidence="1 2">DAOM 227022</strain>
    </source>
</reference>
<comment type="caution">
    <text evidence="1">The sequence shown here is derived from an EMBL/GenBank/DDBJ whole genome shotgun (WGS) entry which is preliminary data.</text>
</comment>
<keyword evidence="2" id="KW-1185">Reference proteome</keyword>
<gene>
    <name evidence="1" type="ORF">C1645_773858</name>
</gene>
<proteinExistence type="predicted"/>
<evidence type="ECO:0000313" key="1">
    <source>
        <dbReference type="EMBL" id="RIA88842.1"/>
    </source>
</evidence>
<protein>
    <submittedName>
        <fullName evidence="1">Uncharacterized protein</fullName>
    </submittedName>
</protein>